<keyword evidence="1" id="KW-0812">Transmembrane</keyword>
<proteinExistence type="predicted"/>
<dbReference type="STRING" id="436010.A0A166H6J3"/>
<dbReference type="Proteomes" id="UP000076532">
    <property type="component" value="Unassembled WGS sequence"/>
</dbReference>
<accession>A0A166H6J3</accession>
<feature type="transmembrane region" description="Helical" evidence="1">
    <location>
        <begin position="92"/>
        <end position="114"/>
    </location>
</feature>
<gene>
    <name evidence="2" type="ORF">FIBSPDRAFT_1046060</name>
</gene>
<keyword evidence="3" id="KW-1185">Reference proteome</keyword>
<dbReference type="EMBL" id="KV417571">
    <property type="protein sequence ID" value="KZP18539.1"/>
    <property type="molecule type" value="Genomic_DNA"/>
</dbReference>
<keyword evidence="1" id="KW-0472">Membrane</keyword>
<keyword evidence="1" id="KW-1133">Transmembrane helix</keyword>
<evidence type="ECO:0008006" key="4">
    <source>
        <dbReference type="Google" id="ProtNLM"/>
    </source>
</evidence>
<evidence type="ECO:0000256" key="1">
    <source>
        <dbReference type="SAM" id="Phobius"/>
    </source>
</evidence>
<organism evidence="2 3">
    <name type="scientific">Athelia psychrophila</name>
    <dbReference type="NCBI Taxonomy" id="1759441"/>
    <lineage>
        <taxon>Eukaryota</taxon>
        <taxon>Fungi</taxon>
        <taxon>Dikarya</taxon>
        <taxon>Basidiomycota</taxon>
        <taxon>Agaricomycotina</taxon>
        <taxon>Agaricomycetes</taxon>
        <taxon>Agaricomycetidae</taxon>
        <taxon>Atheliales</taxon>
        <taxon>Atheliaceae</taxon>
        <taxon>Athelia</taxon>
    </lineage>
</organism>
<feature type="transmembrane region" description="Helical" evidence="1">
    <location>
        <begin position="126"/>
        <end position="146"/>
    </location>
</feature>
<feature type="transmembrane region" description="Helical" evidence="1">
    <location>
        <begin position="227"/>
        <end position="247"/>
    </location>
</feature>
<sequence>MSFRVSSTPSTGSLSLLEGTLTDGAAVNYINVAIFTVLAWDVLICLAEELSVAVTCGLCPSIVAYYMSRVGVLSLTLFQVVMLNAPIAHCEAFWHTAVAAGIIGSVATSFLFLLQVRAVYDKSKSITIFFGVFWLAIPVVGSLVNITGQSTHGAGSKRCNGVSGLGSYPSISLWLKVAYDTSIFVAITARIFSYSTAKHIPNPPRFQRFRGVGLPRIFRDLLQGGQLYYFVTVGVSLMGACALTVSFPLDPAIRIGLTQPSAAIESIMACRVFRMIVRGSDMRKECRVGTDSIVLTTVLPHSCNDELGTRLA</sequence>
<reference evidence="2 3" key="1">
    <citation type="journal article" date="2016" name="Mol. Biol. Evol.">
        <title>Comparative Genomics of Early-Diverging Mushroom-Forming Fungi Provides Insights into the Origins of Lignocellulose Decay Capabilities.</title>
        <authorList>
            <person name="Nagy L.G."/>
            <person name="Riley R."/>
            <person name="Tritt A."/>
            <person name="Adam C."/>
            <person name="Daum C."/>
            <person name="Floudas D."/>
            <person name="Sun H."/>
            <person name="Yadav J.S."/>
            <person name="Pangilinan J."/>
            <person name="Larsson K.H."/>
            <person name="Matsuura K."/>
            <person name="Barry K."/>
            <person name="Labutti K."/>
            <person name="Kuo R."/>
            <person name="Ohm R.A."/>
            <person name="Bhattacharya S.S."/>
            <person name="Shirouzu T."/>
            <person name="Yoshinaga Y."/>
            <person name="Martin F.M."/>
            <person name="Grigoriev I.V."/>
            <person name="Hibbett D.S."/>
        </authorList>
    </citation>
    <scope>NUCLEOTIDE SEQUENCE [LARGE SCALE GENOMIC DNA]</scope>
    <source>
        <strain evidence="2 3">CBS 109695</strain>
    </source>
</reference>
<feature type="transmembrane region" description="Helical" evidence="1">
    <location>
        <begin position="58"/>
        <end position="80"/>
    </location>
</feature>
<dbReference type="OrthoDB" id="3038990at2759"/>
<evidence type="ECO:0000313" key="3">
    <source>
        <dbReference type="Proteomes" id="UP000076532"/>
    </source>
</evidence>
<protein>
    <recommendedName>
        <fullName evidence="4">Glucose receptor Git3 N-terminal domain-containing protein</fullName>
    </recommendedName>
</protein>
<evidence type="ECO:0000313" key="2">
    <source>
        <dbReference type="EMBL" id="KZP18539.1"/>
    </source>
</evidence>
<feature type="transmembrane region" description="Helical" evidence="1">
    <location>
        <begin position="26"/>
        <end position="46"/>
    </location>
</feature>
<dbReference type="AlphaFoldDB" id="A0A166H6J3"/>
<name>A0A166H6J3_9AGAM</name>